<sequence>MRLLATAALFALLLAAPALAQQPGPIPNLVGTWEAGPFELHHKSHGFIMNKGQSAKLVVTAQEGRVFHGSVEWGNKAPGKDTFSGVIDKDNVTFYLAGHEEGLRLGKLDGPDAFTFYYLVPGGKNPRAGFVEYKRKK</sequence>
<proteinExistence type="predicted"/>
<accession>A0A6V8LPM1</accession>
<feature type="chain" id="PRO_5028853620" description="TIGR03067 domain-containing protein" evidence="1">
    <location>
        <begin position="21"/>
        <end position="137"/>
    </location>
</feature>
<gene>
    <name evidence="2" type="ORF">NNJEOMEG_00100</name>
</gene>
<evidence type="ECO:0008006" key="4">
    <source>
        <dbReference type="Google" id="ProtNLM"/>
    </source>
</evidence>
<dbReference type="AlphaFoldDB" id="A0A6V8LPM1"/>
<evidence type="ECO:0000256" key="1">
    <source>
        <dbReference type="SAM" id="SignalP"/>
    </source>
</evidence>
<evidence type="ECO:0000313" key="2">
    <source>
        <dbReference type="EMBL" id="GFK92278.1"/>
    </source>
</evidence>
<dbReference type="EMBL" id="BLTE01000001">
    <property type="protein sequence ID" value="GFK92278.1"/>
    <property type="molecule type" value="Genomic_DNA"/>
</dbReference>
<reference evidence="2 3" key="1">
    <citation type="submission" date="2020-04" db="EMBL/GenBank/DDBJ databases">
        <authorList>
            <consortium name="Desulfovibrio sp. FSS-1 genome sequencing consortium"/>
            <person name="Shimoshige H."/>
            <person name="Kobayashi H."/>
            <person name="Maekawa T."/>
        </authorList>
    </citation>
    <scope>NUCLEOTIDE SEQUENCE [LARGE SCALE GENOMIC DNA]</scope>
    <source>
        <strain evidence="2 3">SIID29052-01</strain>
    </source>
</reference>
<name>A0A6V8LPM1_9BACT</name>
<dbReference type="RefSeq" id="WP_173080262.1">
    <property type="nucleotide sequence ID" value="NZ_BLTE01000001.1"/>
</dbReference>
<protein>
    <recommendedName>
        <fullName evidence="4">TIGR03067 domain-containing protein</fullName>
    </recommendedName>
</protein>
<keyword evidence="3" id="KW-1185">Reference proteome</keyword>
<dbReference type="Proteomes" id="UP000494245">
    <property type="component" value="Unassembled WGS sequence"/>
</dbReference>
<reference evidence="2 3" key="2">
    <citation type="submission" date="2020-05" db="EMBL/GenBank/DDBJ databases">
        <title>Draft genome sequence of Desulfovibrio sp. strainFSS-1.</title>
        <authorList>
            <person name="Shimoshige H."/>
            <person name="Kobayashi H."/>
            <person name="Maekawa T."/>
        </authorList>
    </citation>
    <scope>NUCLEOTIDE SEQUENCE [LARGE SCALE GENOMIC DNA]</scope>
    <source>
        <strain evidence="2 3">SIID29052-01</strain>
    </source>
</reference>
<organism evidence="2 3">
    <name type="scientific">Fundidesulfovibrio magnetotacticus</name>
    <dbReference type="NCBI Taxonomy" id="2730080"/>
    <lineage>
        <taxon>Bacteria</taxon>
        <taxon>Pseudomonadati</taxon>
        <taxon>Thermodesulfobacteriota</taxon>
        <taxon>Desulfovibrionia</taxon>
        <taxon>Desulfovibrionales</taxon>
        <taxon>Desulfovibrionaceae</taxon>
        <taxon>Fundidesulfovibrio</taxon>
    </lineage>
</organism>
<feature type="signal peptide" evidence="1">
    <location>
        <begin position="1"/>
        <end position="20"/>
    </location>
</feature>
<comment type="caution">
    <text evidence="2">The sequence shown here is derived from an EMBL/GenBank/DDBJ whole genome shotgun (WGS) entry which is preliminary data.</text>
</comment>
<keyword evidence="1" id="KW-0732">Signal</keyword>
<evidence type="ECO:0000313" key="3">
    <source>
        <dbReference type="Proteomes" id="UP000494245"/>
    </source>
</evidence>